<feature type="domain" description="Transglutaminase-like" evidence="1">
    <location>
        <begin position="81"/>
        <end position="142"/>
    </location>
</feature>
<dbReference type="EMBL" id="LAQJ01000145">
    <property type="protein sequence ID" value="KKO19882.1"/>
    <property type="molecule type" value="Genomic_DNA"/>
</dbReference>
<dbReference type="Proteomes" id="UP000034954">
    <property type="component" value="Unassembled WGS sequence"/>
</dbReference>
<dbReference type="SUPFAM" id="SSF48452">
    <property type="entry name" value="TPR-like"/>
    <property type="match status" value="1"/>
</dbReference>
<accession>A0A0M2UVL5</accession>
<reference evidence="2 3" key="1">
    <citation type="journal article" date="2013" name="BMC Microbiol.">
        <title>Identification of the type II cytochrome c maturation pathway in anammox bacteria by comparative genomics.</title>
        <authorList>
            <person name="Ferousi C."/>
            <person name="Speth D.R."/>
            <person name="Reimann J."/>
            <person name="Op den Camp H.J."/>
            <person name="Allen J.W."/>
            <person name="Keltjens J.T."/>
            <person name="Jetten M.S."/>
        </authorList>
    </citation>
    <scope>NUCLEOTIDE SEQUENCE [LARGE SCALE GENOMIC DNA]</scope>
    <source>
        <strain evidence="2">RU1</strain>
    </source>
</reference>
<gene>
    <name evidence="2" type="ORF">BROFUL_01395</name>
</gene>
<evidence type="ECO:0000313" key="2">
    <source>
        <dbReference type="EMBL" id="KKO19882.1"/>
    </source>
</evidence>
<organism evidence="2 3">
    <name type="scientific">Candidatus Brocadia fulgida</name>
    <dbReference type="NCBI Taxonomy" id="380242"/>
    <lineage>
        <taxon>Bacteria</taxon>
        <taxon>Pseudomonadati</taxon>
        <taxon>Planctomycetota</taxon>
        <taxon>Candidatus Brocadiia</taxon>
        <taxon>Candidatus Brocadiales</taxon>
        <taxon>Candidatus Brocadiaceae</taxon>
        <taxon>Candidatus Brocadia</taxon>
    </lineage>
</organism>
<dbReference type="Gene3D" id="1.25.40.10">
    <property type="entry name" value="Tetratricopeptide repeat domain"/>
    <property type="match status" value="1"/>
</dbReference>
<name>A0A0M2UVL5_9BACT</name>
<dbReference type="Pfam" id="PF01841">
    <property type="entry name" value="Transglut_core"/>
    <property type="match status" value="1"/>
</dbReference>
<evidence type="ECO:0000313" key="3">
    <source>
        <dbReference type="Proteomes" id="UP000034954"/>
    </source>
</evidence>
<protein>
    <recommendedName>
        <fullName evidence="1">Transglutaminase-like domain-containing protein</fullName>
    </recommendedName>
</protein>
<evidence type="ECO:0000259" key="1">
    <source>
        <dbReference type="Pfam" id="PF01841"/>
    </source>
</evidence>
<proteinExistence type="predicted"/>
<comment type="caution">
    <text evidence="2">The sequence shown here is derived from an EMBL/GenBank/DDBJ whole genome shotgun (WGS) entry which is preliminary data.</text>
</comment>
<dbReference type="AlphaFoldDB" id="A0A0M2UVL5"/>
<dbReference type="InterPro" id="IPR011990">
    <property type="entry name" value="TPR-like_helical_dom_sf"/>
</dbReference>
<sequence length="282" mass="32612">MVMLILPTGCHSTQKQGLSAQGNNHNLEALLMNDIQDGRLDMPFDQACLIASGVDTGKRMNTYLKKIELLISRIRQETEINTTGDPLKKADIIFDWLQSNANDGTYSDCYDFRDTLNLKVGNCLSYAIRFTIVSREFGIDIKNIFIPGHIYNRLVFEGQTRYFEHTHSDGIVKKKDLYNSQKKVMKDEELVAEIFLYKARNANNDLKYAESSKRCEQALLFNPDDSRPVILLLDNYIAQKNYREAFRYLSHYLDQHPNDRISFNNTYILLQRLCAKEDAKTQ</sequence>
<keyword evidence="3" id="KW-1185">Reference proteome</keyword>
<dbReference type="InterPro" id="IPR002931">
    <property type="entry name" value="Transglutaminase-like"/>
</dbReference>